<feature type="region of interest" description="Disordered" evidence="3">
    <location>
        <begin position="950"/>
        <end position="970"/>
    </location>
</feature>
<feature type="compositionally biased region" description="Basic and acidic residues" evidence="3">
    <location>
        <begin position="687"/>
        <end position="705"/>
    </location>
</feature>
<dbReference type="AlphaFoldDB" id="A0A9W8KXX3"/>
<dbReference type="GO" id="GO:0005737">
    <property type="term" value="C:cytoplasm"/>
    <property type="evidence" value="ECO:0007669"/>
    <property type="project" value="UniProtKB-SubCell"/>
</dbReference>
<evidence type="ECO:0000256" key="1">
    <source>
        <dbReference type="ARBA" id="ARBA00004496"/>
    </source>
</evidence>
<dbReference type="InterPro" id="IPR016024">
    <property type="entry name" value="ARM-type_fold"/>
</dbReference>
<proteinExistence type="predicted"/>
<dbReference type="Gene3D" id="1.25.10.10">
    <property type="entry name" value="Leucine-rich Repeat Variant"/>
    <property type="match status" value="1"/>
</dbReference>
<feature type="compositionally biased region" description="Low complexity" evidence="3">
    <location>
        <begin position="542"/>
        <end position="557"/>
    </location>
</feature>
<evidence type="ECO:0000313" key="4">
    <source>
        <dbReference type="EMBL" id="KAJ2676436.1"/>
    </source>
</evidence>
<protein>
    <submittedName>
        <fullName evidence="4">SWI5-dependent HO expression protein 4</fullName>
    </submittedName>
</protein>
<evidence type="ECO:0000256" key="3">
    <source>
        <dbReference type="SAM" id="MobiDB-lite"/>
    </source>
</evidence>
<dbReference type="Proteomes" id="UP001151518">
    <property type="component" value="Unassembled WGS sequence"/>
</dbReference>
<evidence type="ECO:0000256" key="2">
    <source>
        <dbReference type="ARBA" id="ARBA00022490"/>
    </source>
</evidence>
<keyword evidence="2" id="KW-0963">Cytoplasm</keyword>
<organism evidence="4 5">
    <name type="scientific">Coemansia spiralis</name>
    <dbReference type="NCBI Taxonomy" id="417178"/>
    <lineage>
        <taxon>Eukaryota</taxon>
        <taxon>Fungi</taxon>
        <taxon>Fungi incertae sedis</taxon>
        <taxon>Zoopagomycota</taxon>
        <taxon>Kickxellomycotina</taxon>
        <taxon>Kickxellomycetes</taxon>
        <taxon>Kickxellales</taxon>
        <taxon>Kickxellaceae</taxon>
        <taxon>Coemansia</taxon>
    </lineage>
</organism>
<dbReference type="PANTHER" id="PTHR45994">
    <property type="entry name" value="FI21225P1"/>
    <property type="match status" value="1"/>
</dbReference>
<accession>A0A9W8KXX3</accession>
<evidence type="ECO:0000313" key="5">
    <source>
        <dbReference type="Proteomes" id="UP001151518"/>
    </source>
</evidence>
<dbReference type="SUPFAM" id="SSF48371">
    <property type="entry name" value="ARM repeat"/>
    <property type="match status" value="1"/>
</dbReference>
<dbReference type="EMBL" id="JANBTW010000040">
    <property type="protein sequence ID" value="KAJ2676436.1"/>
    <property type="molecule type" value="Genomic_DNA"/>
</dbReference>
<gene>
    <name evidence="4" type="primary">SHE4</name>
    <name evidence="4" type="ORF">GGI25_003586</name>
</gene>
<dbReference type="OrthoDB" id="199930at2759"/>
<feature type="region of interest" description="Disordered" evidence="3">
    <location>
        <begin position="542"/>
        <end position="570"/>
    </location>
</feature>
<dbReference type="PANTHER" id="PTHR45994:SF1">
    <property type="entry name" value="FI21225P1"/>
    <property type="match status" value="1"/>
</dbReference>
<comment type="caution">
    <text evidence="4">The sequence shown here is derived from an EMBL/GenBank/DDBJ whole genome shotgun (WGS) entry which is preliminary data.</text>
</comment>
<comment type="subcellular location">
    <subcellularLocation>
        <location evidence="1">Cytoplasm</location>
    </subcellularLocation>
</comment>
<name>A0A9W8KXX3_9FUNG</name>
<feature type="region of interest" description="Disordered" evidence="3">
    <location>
        <begin position="678"/>
        <end position="705"/>
    </location>
</feature>
<reference evidence="4" key="1">
    <citation type="submission" date="2022-07" db="EMBL/GenBank/DDBJ databases">
        <title>Phylogenomic reconstructions and comparative analyses of Kickxellomycotina fungi.</title>
        <authorList>
            <person name="Reynolds N.K."/>
            <person name="Stajich J.E."/>
            <person name="Barry K."/>
            <person name="Grigoriev I.V."/>
            <person name="Crous P."/>
            <person name="Smith M.E."/>
        </authorList>
    </citation>
    <scope>NUCLEOTIDE SEQUENCE</scope>
    <source>
        <strain evidence="4">NRRL 3115</strain>
    </source>
</reference>
<sequence>MQIEGTIEHITKELQANNSAAPMLLLKRAQLYADMGDETNAKADIANAAALVKEPQYKSDEAVAAVERAFHETSISPAILLTNTASGASVNKYAGLSDQEIVLAIEQKVECCKFDQYVVSVACELTTRADASGKSRLPKSLLLSIINAFHNTCEYSDNAAVSSTSEHSEELKKQLAQCVRSVALRMTAESSTGKDGSSRDIKDIDNRTVLEALVDCIVNTWCTQDANGHFKQMACQYGAAMYTAIAYALSTHLHGSSSEVAASNTSLYAIYSFFIQQVWLVGTLPVATADEIKDVCQGILRLLTANKPLFLYLFISSSASSKQKSKAKSSASPIERLLRMLGVAATNTSSESKHRSLALLVANQLVGAAKVPNNSSMFAEPSTIHPSRSGSSSGITAKPELTGAMTQLRSIVVSLVDSWIQSTVQNERSHGLLAAAALYEGGVGSDLLSDLWLKKGWVEDLWDQGEFDKPETQLSLLNFADACSTDVTVGKQMKEAGNGLVQELARKGKTASLKNSTNIDTEIEVAASVVLAKWSGVSTAAPASAGASGNAKSNEAASDTHGVSRNTKTEDADPVDLANIHIDRISSAINKCGTNVSSITEAAAIEKAVEALGFLCLKPKIKEHVAPKEEFLRLLFGFVQKASVSSLKFGAIMLIRNLTIHKPVLSEEEKRMQQLKHLGNKAQSGGDADKRTVGDGLKQEDETENEDSKFDSLEFVTKRSIAVCKAGAVSVLVSSVQSTMNHSDRIKDAVAEVMVCLATAQALRGLIVQQGGVRALLRILTSDAPKAVVSKPTSSQSFSQAKDDYVPKALHQKRDKNIAFSLAKIAISVPPNLAFQDPREIVLLLLSLLVEETETQTLLMKFEALLALTNLASVEPNSAYDVRRYMALKLNGISSIEMLMLSDHPLVRRAATELLCNLVYDPEVFERYVNNADKHASKLSLEETVPGKQQPLGIVELPNDDENSEDSKDNDAYRSHRLHLLVALADVDDSATRSAAAGALAILSNDPRCCRYLFLAHPRASDVLLGLVNEDGSEDGQNMLVAFKHRVAVILANSANCSDTKVLSRLQSRKDFADILKAMTADPSMPYYIAAKSALDKISER</sequence>
<dbReference type="GO" id="GO:0051879">
    <property type="term" value="F:Hsp90 protein binding"/>
    <property type="evidence" value="ECO:0007669"/>
    <property type="project" value="TreeGrafter"/>
</dbReference>
<dbReference type="InterPro" id="IPR011989">
    <property type="entry name" value="ARM-like"/>
</dbReference>